<sequence length="334" mass="35206">MPPLRHSKVLAVILLQRLGQLLLRRQSLLARLAALRLAPASAKVQAEGDARVEGGLRLGGGVDVHALAAGHEGAVVVDDGVDAAVADGLGHNSSRWRRKLGPKNLRDDPWTRWVPAEVFSCDSRASDQAARIRQVQLGGHLRQADAAVGQVDAAQADADDVLVHARDEVVPAPTCWKVTVSPVLTLCVSSKYGCSAADMPGCANSWRSGISPSSSRTRMSHLETVMRKPCAMGPRTDLLEAVLGLRVLELDARLSGAAPAARCGTKASTHICPTAPSNVLSAQVFLTDLADFPQMNAAWDAWVPAGHAPTRATVGGVQLADPGWKVEIVIVAAL</sequence>
<dbReference type="AlphaFoldDB" id="A0A2J8A743"/>
<reference evidence="1 2" key="1">
    <citation type="journal article" date="2017" name="Mol. Biol. Evol.">
        <title>The 4-celled Tetrabaena socialis nuclear genome reveals the essential components for genetic control of cell number at the origin of multicellularity in the volvocine lineage.</title>
        <authorList>
            <person name="Featherston J."/>
            <person name="Arakaki Y."/>
            <person name="Hanschen E.R."/>
            <person name="Ferris P.J."/>
            <person name="Michod R.E."/>
            <person name="Olson B.J.S.C."/>
            <person name="Nozaki H."/>
            <person name="Durand P.M."/>
        </authorList>
    </citation>
    <scope>NUCLEOTIDE SEQUENCE [LARGE SCALE GENOMIC DNA]</scope>
    <source>
        <strain evidence="1 2">NIES-571</strain>
    </source>
</reference>
<dbReference type="InterPro" id="IPR006175">
    <property type="entry name" value="YjgF/YER057c/UK114"/>
</dbReference>
<evidence type="ECO:0000313" key="1">
    <source>
        <dbReference type="EMBL" id="PNH08315.1"/>
    </source>
</evidence>
<evidence type="ECO:0000313" key="2">
    <source>
        <dbReference type="Proteomes" id="UP000236333"/>
    </source>
</evidence>
<dbReference type="EMBL" id="PGGS01000135">
    <property type="protein sequence ID" value="PNH08315.1"/>
    <property type="molecule type" value="Genomic_DNA"/>
</dbReference>
<dbReference type="InterPro" id="IPR035709">
    <property type="entry name" value="YoaB-like"/>
</dbReference>
<dbReference type="InterPro" id="IPR035959">
    <property type="entry name" value="RutC-like_sf"/>
</dbReference>
<dbReference type="Gene3D" id="3.30.1330.40">
    <property type="entry name" value="RutC-like"/>
    <property type="match status" value="1"/>
</dbReference>
<accession>A0A2J8A743</accession>
<dbReference type="Proteomes" id="UP000236333">
    <property type="component" value="Unassembled WGS sequence"/>
</dbReference>
<proteinExistence type="predicted"/>
<dbReference type="Pfam" id="PF01042">
    <property type="entry name" value="Ribonuc_L-PSP"/>
    <property type="match status" value="1"/>
</dbReference>
<keyword evidence="2" id="KW-1185">Reference proteome</keyword>
<gene>
    <name evidence="1" type="ORF">TSOC_005136</name>
</gene>
<dbReference type="PANTHER" id="PTHR47328:SF1">
    <property type="entry name" value="RUTC FAMILY PROTEIN YOAB"/>
    <property type="match status" value="1"/>
</dbReference>
<dbReference type="PANTHER" id="PTHR47328">
    <property type="match status" value="1"/>
</dbReference>
<name>A0A2J8A743_9CHLO</name>
<comment type="caution">
    <text evidence="1">The sequence shown here is derived from an EMBL/GenBank/DDBJ whole genome shotgun (WGS) entry which is preliminary data.</text>
</comment>
<protein>
    <submittedName>
        <fullName evidence="1">Uncharacterized protein</fullName>
    </submittedName>
</protein>
<dbReference type="SUPFAM" id="SSF55298">
    <property type="entry name" value="YjgF-like"/>
    <property type="match status" value="1"/>
</dbReference>
<organism evidence="1 2">
    <name type="scientific">Tetrabaena socialis</name>
    <dbReference type="NCBI Taxonomy" id="47790"/>
    <lineage>
        <taxon>Eukaryota</taxon>
        <taxon>Viridiplantae</taxon>
        <taxon>Chlorophyta</taxon>
        <taxon>core chlorophytes</taxon>
        <taxon>Chlorophyceae</taxon>
        <taxon>CS clade</taxon>
        <taxon>Chlamydomonadales</taxon>
        <taxon>Tetrabaenaceae</taxon>
        <taxon>Tetrabaena</taxon>
    </lineage>
</organism>
<dbReference type="OrthoDB" id="309640at2759"/>